<dbReference type="GO" id="GO:0008270">
    <property type="term" value="F:zinc ion binding"/>
    <property type="evidence" value="ECO:0007669"/>
    <property type="project" value="InterPro"/>
</dbReference>
<keyword evidence="2" id="KW-0238">DNA-binding</keyword>
<keyword evidence="8" id="KW-1185">Reference proteome</keyword>
<dbReference type="PANTHER" id="PTHR31668">
    <property type="entry name" value="GLUCOSE TRANSPORT TRANSCRIPTION REGULATOR RGT1-RELATED-RELATED"/>
    <property type="match status" value="1"/>
</dbReference>
<feature type="region of interest" description="Disordered" evidence="5">
    <location>
        <begin position="66"/>
        <end position="110"/>
    </location>
</feature>
<dbReference type="Proteomes" id="UP001147733">
    <property type="component" value="Unassembled WGS sequence"/>
</dbReference>
<feature type="domain" description="Zn(2)-C6 fungal-type" evidence="6">
    <location>
        <begin position="17"/>
        <end position="55"/>
    </location>
</feature>
<sequence>MDSAMTPLPVQESLRASCDRCRAKKLACVVSTAEQSRFGGQQCERCIRARLECVFSRRAQRRSCGGAQRANKGWVGRNPPKLSFGTKDEKAPKATISCTPNASEPLSGSSFSANLSDWEQNGPGFADIDEVTIFDTNISPFMNDENHIVPPNPFADLFGIPAFPNMSESIYKSPIPILASPESSLNSSRDTVSTIEKPHYFGSSKFLKISVLITDIHKTFLLLSRDSRTPSLTNDEEDLDTYPIGPVLDLARRFAAEVRGSWSQLTCDPKRHIRYPSSRSTAGMDMSNGSEGQKNPPTILDPSLELADVLDLPTKFLTLSCYASLAKLYIIIFVQIHMSLFQIPESTSYRRMPALFQREGDPKSENPFPVNVESCSKMYIVVQMLLDEFQSVEDVMSSHNQHDLDTQIPELGYSQLSEVQQQSERNVNIKSSWLNQQLQMIKVDLKHDTSQMFSDGSQDPIGLLQQGHCLKNLLRESMNL</sequence>
<dbReference type="GeneID" id="81384167"/>
<dbReference type="PROSITE" id="PS50048">
    <property type="entry name" value="ZN2_CY6_FUNGAL_2"/>
    <property type="match status" value="1"/>
</dbReference>
<evidence type="ECO:0000256" key="1">
    <source>
        <dbReference type="ARBA" id="ARBA00023015"/>
    </source>
</evidence>
<keyword evidence="1" id="KW-0805">Transcription regulation</keyword>
<dbReference type="OrthoDB" id="4222821at2759"/>
<evidence type="ECO:0000313" key="7">
    <source>
        <dbReference type="EMBL" id="KAJ5231494.1"/>
    </source>
</evidence>
<reference evidence="7" key="1">
    <citation type="submission" date="2022-11" db="EMBL/GenBank/DDBJ databases">
        <authorList>
            <person name="Petersen C."/>
        </authorList>
    </citation>
    <scope>NUCLEOTIDE SEQUENCE</scope>
    <source>
        <strain evidence="7">IBT 23319</strain>
    </source>
</reference>
<evidence type="ECO:0000256" key="4">
    <source>
        <dbReference type="ARBA" id="ARBA00023242"/>
    </source>
</evidence>
<keyword evidence="4" id="KW-0539">Nucleus</keyword>
<name>A0A9W9NXB8_PENCI</name>
<evidence type="ECO:0000256" key="2">
    <source>
        <dbReference type="ARBA" id="ARBA00023125"/>
    </source>
</evidence>
<dbReference type="EMBL" id="JAPQKT010000005">
    <property type="protein sequence ID" value="KAJ5231494.1"/>
    <property type="molecule type" value="Genomic_DNA"/>
</dbReference>
<proteinExistence type="predicted"/>
<gene>
    <name evidence="7" type="ORF">N7469_006082</name>
</gene>
<accession>A0A9W9NXB8</accession>
<comment type="caution">
    <text evidence="7">The sequence shown here is derived from an EMBL/GenBank/DDBJ whole genome shotgun (WGS) entry which is preliminary data.</text>
</comment>
<organism evidence="7 8">
    <name type="scientific">Penicillium citrinum</name>
    <dbReference type="NCBI Taxonomy" id="5077"/>
    <lineage>
        <taxon>Eukaryota</taxon>
        <taxon>Fungi</taxon>
        <taxon>Dikarya</taxon>
        <taxon>Ascomycota</taxon>
        <taxon>Pezizomycotina</taxon>
        <taxon>Eurotiomycetes</taxon>
        <taxon>Eurotiomycetidae</taxon>
        <taxon>Eurotiales</taxon>
        <taxon>Aspergillaceae</taxon>
        <taxon>Penicillium</taxon>
    </lineage>
</organism>
<dbReference type="InterPro" id="IPR050797">
    <property type="entry name" value="Carb_Metab_Trans_Reg"/>
</dbReference>
<reference evidence="7" key="2">
    <citation type="journal article" date="2023" name="IMA Fungus">
        <title>Comparative genomic study of the Penicillium genus elucidates a diverse pangenome and 15 lateral gene transfer events.</title>
        <authorList>
            <person name="Petersen C."/>
            <person name="Sorensen T."/>
            <person name="Nielsen M.R."/>
            <person name="Sondergaard T.E."/>
            <person name="Sorensen J.L."/>
            <person name="Fitzpatrick D.A."/>
            <person name="Frisvad J.C."/>
            <person name="Nielsen K.L."/>
        </authorList>
    </citation>
    <scope>NUCLEOTIDE SEQUENCE</scope>
    <source>
        <strain evidence="7">IBT 23319</strain>
    </source>
</reference>
<dbReference type="InterPro" id="IPR036864">
    <property type="entry name" value="Zn2-C6_fun-type_DNA-bd_sf"/>
</dbReference>
<protein>
    <recommendedName>
        <fullName evidence="6">Zn(2)-C6 fungal-type domain-containing protein</fullName>
    </recommendedName>
</protein>
<dbReference type="SUPFAM" id="SSF57701">
    <property type="entry name" value="Zn2/Cys6 DNA-binding domain"/>
    <property type="match status" value="1"/>
</dbReference>
<dbReference type="InterPro" id="IPR001138">
    <property type="entry name" value="Zn2Cys6_DnaBD"/>
</dbReference>
<evidence type="ECO:0000256" key="5">
    <source>
        <dbReference type="SAM" id="MobiDB-lite"/>
    </source>
</evidence>
<feature type="compositionally biased region" description="Polar residues" evidence="5">
    <location>
        <begin position="96"/>
        <end position="110"/>
    </location>
</feature>
<evidence type="ECO:0000259" key="6">
    <source>
        <dbReference type="PROSITE" id="PS50048"/>
    </source>
</evidence>
<dbReference type="RefSeq" id="XP_056500238.1">
    <property type="nucleotide sequence ID" value="XM_056645000.1"/>
</dbReference>
<dbReference type="CDD" id="cd00067">
    <property type="entry name" value="GAL4"/>
    <property type="match status" value="1"/>
</dbReference>
<dbReference type="GO" id="GO:0000981">
    <property type="term" value="F:DNA-binding transcription factor activity, RNA polymerase II-specific"/>
    <property type="evidence" value="ECO:0007669"/>
    <property type="project" value="InterPro"/>
</dbReference>
<dbReference type="AlphaFoldDB" id="A0A9W9NXB8"/>
<evidence type="ECO:0000256" key="3">
    <source>
        <dbReference type="ARBA" id="ARBA00023163"/>
    </source>
</evidence>
<dbReference type="Gene3D" id="4.10.240.10">
    <property type="entry name" value="Zn(2)-C6 fungal-type DNA-binding domain"/>
    <property type="match status" value="1"/>
</dbReference>
<evidence type="ECO:0000313" key="8">
    <source>
        <dbReference type="Proteomes" id="UP001147733"/>
    </source>
</evidence>
<feature type="region of interest" description="Disordered" evidence="5">
    <location>
        <begin position="277"/>
        <end position="296"/>
    </location>
</feature>
<keyword evidence="3" id="KW-0804">Transcription</keyword>
<dbReference type="GO" id="GO:0003677">
    <property type="term" value="F:DNA binding"/>
    <property type="evidence" value="ECO:0007669"/>
    <property type="project" value="UniProtKB-KW"/>
</dbReference>